<dbReference type="InterPro" id="IPR059141">
    <property type="entry name" value="Beta-prop_Nup120_160"/>
</dbReference>
<organism evidence="5 6">
    <name type="scientific">Penicillium chermesinum</name>
    <dbReference type="NCBI Taxonomy" id="63820"/>
    <lineage>
        <taxon>Eukaryota</taxon>
        <taxon>Fungi</taxon>
        <taxon>Dikarya</taxon>
        <taxon>Ascomycota</taxon>
        <taxon>Pezizomycotina</taxon>
        <taxon>Eurotiomycetes</taxon>
        <taxon>Eurotiomycetidae</taxon>
        <taxon>Eurotiales</taxon>
        <taxon>Aspergillaceae</taxon>
        <taxon>Penicillium</taxon>
    </lineage>
</organism>
<reference evidence="5" key="1">
    <citation type="submission" date="2022-11" db="EMBL/GenBank/DDBJ databases">
        <authorList>
            <person name="Petersen C."/>
        </authorList>
    </citation>
    <scope>NUCLEOTIDE SEQUENCE</scope>
    <source>
        <strain evidence="5">IBT 19713</strain>
    </source>
</reference>
<evidence type="ECO:0000256" key="3">
    <source>
        <dbReference type="ARBA" id="ARBA00023242"/>
    </source>
</evidence>
<dbReference type="PANTHER" id="PTHR21286:SF0">
    <property type="entry name" value="NUCLEAR PORE COMPLEX PROTEIN NUP160"/>
    <property type="match status" value="1"/>
</dbReference>
<accession>A0A9W9PIP7</accession>
<feature type="domain" description="Nucleoporin Nup120/160 beta-propeller" evidence="4">
    <location>
        <begin position="75"/>
        <end position="214"/>
    </location>
</feature>
<evidence type="ECO:0000256" key="1">
    <source>
        <dbReference type="ARBA" id="ARBA00004123"/>
    </source>
</evidence>
<sequence>MARIYKDTRVDLRPSSSATVANVHLSESAHRRTRFSISSTDHPEVSIAKDEDEFAKRYLATQGTIYFRKHKTYPRTFLWRVVDDSKTLEVQCVDLTKSASEHFDFNVTLRLHFAEQILPSGVAFADYEGHEVISAFVITSSRQLYTLSLRPEFFRKVDSIDNNIADWSKSCVPAPLSFSQPHRLHASSPLELFISLDNGALLRLTRRAGDDGKPPKAMAWRCSSFSITCLIWIHRISLVSSHFR</sequence>
<evidence type="ECO:0000256" key="2">
    <source>
        <dbReference type="ARBA" id="ARBA00022448"/>
    </source>
</evidence>
<comment type="subcellular location">
    <subcellularLocation>
        <location evidence="1">Nucleus</location>
    </subcellularLocation>
</comment>
<gene>
    <name evidence="5" type="ORF">N7468_001855</name>
</gene>
<dbReference type="RefSeq" id="XP_058334293.1">
    <property type="nucleotide sequence ID" value="XM_058471152.1"/>
</dbReference>
<dbReference type="GeneID" id="83198455"/>
<dbReference type="Proteomes" id="UP001150941">
    <property type="component" value="Unassembled WGS sequence"/>
</dbReference>
<proteinExistence type="predicted"/>
<dbReference type="PANTHER" id="PTHR21286">
    <property type="entry name" value="NUCLEAR PORE COMPLEX PROTEIN NUP160"/>
    <property type="match status" value="1"/>
</dbReference>
<dbReference type="EMBL" id="JAPQKS010000002">
    <property type="protein sequence ID" value="KAJ5246872.1"/>
    <property type="molecule type" value="Genomic_DNA"/>
</dbReference>
<evidence type="ECO:0000313" key="5">
    <source>
        <dbReference type="EMBL" id="KAJ5246872.1"/>
    </source>
</evidence>
<reference evidence="5" key="2">
    <citation type="journal article" date="2023" name="IMA Fungus">
        <title>Comparative genomic study of the Penicillium genus elucidates a diverse pangenome and 15 lateral gene transfer events.</title>
        <authorList>
            <person name="Petersen C."/>
            <person name="Sorensen T."/>
            <person name="Nielsen M.R."/>
            <person name="Sondergaard T.E."/>
            <person name="Sorensen J.L."/>
            <person name="Fitzpatrick D.A."/>
            <person name="Frisvad J.C."/>
            <person name="Nielsen K.L."/>
        </authorList>
    </citation>
    <scope>NUCLEOTIDE SEQUENCE</scope>
    <source>
        <strain evidence="5">IBT 19713</strain>
    </source>
</reference>
<dbReference type="GO" id="GO:0017056">
    <property type="term" value="F:structural constituent of nuclear pore"/>
    <property type="evidence" value="ECO:0007669"/>
    <property type="project" value="TreeGrafter"/>
</dbReference>
<keyword evidence="2" id="KW-0813">Transport</keyword>
<dbReference type="InterPro" id="IPR021717">
    <property type="entry name" value="Nucleoporin_Nup160"/>
</dbReference>
<evidence type="ECO:0000313" key="6">
    <source>
        <dbReference type="Proteomes" id="UP001150941"/>
    </source>
</evidence>
<protein>
    <recommendedName>
        <fullName evidence="4">Nucleoporin Nup120/160 beta-propeller domain-containing protein</fullName>
    </recommendedName>
</protein>
<comment type="caution">
    <text evidence="5">The sequence shown here is derived from an EMBL/GenBank/DDBJ whole genome shotgun (WGS) entry which is preliminary data.</text>
</comment>
<keyword evidence="6" id="KW-1185">Reference proteome</keyword>
<keyword evidence="3" id="KW-0539">Nucleus</keyword>
<dbReference type="Pfam" id="PF11715">
    <property type="entry name" value="Beta-prop_Nup120_160"/>
    <property type="match status" value="1"/>
</dbReference>
<evidence type="ECO:0000259" key="4">
    <source>
        <dbReference type="Pfam" id="PF11715"/>
    </source>
</evidence>
<dbReference type="AlphaFoldDB" id="A0A9W9PIP7"/>
<dbReference type="GO" id="GO:0005643">
    <property type="term" value="C:nuclear pore"/>
    <property type="evidence" value="ECO:0007669"/>
    <property type="project" value="UniProtKB-ARBA"/>
</dbReference>
<dbReference type="OrthoDB" id="67716at2759"/>
<name>A0A9W9PIP7_9EURO</name>